<evidence type="ECO:0000313" key="2">
    <source>
        <dbReference type="EMBL" id="MBA0819391.1"/>
    </source>
</evidence>
<evidence type="ECO:0000313" key="3">
    <source>
        <dbReference type="Proteomes" id="UP000593560"/>
    </source>
</evidence>
<proteinExistence type="predicted"/>
<accession>A0A7J9IB91</accession>
<sequence>STSGLVVRDVGGEILALKTVLHSDVASPFAAEAHSGLQAMRLGISMGFNILEIVVGDSRTIIKKCQTTDFDRSVIGALIGDIHSKKVYFQEIGFHFIPKIENAHILAKEALKKGEGYYLLGGVPDYVCRALEKCQP</sequence>
<dbReference type="EMBL" id="JABFAD010329437">
    <property type="protein sequence ID" value="MBA0819391.1"/>
    <property type="molecule type" value="Genomic_DNA"/>
</dbReference>
<keyword evidence="3" id="KW-1185">Reference proteome</keyword>
<dbReference type="PANTHER" id="PTHR47074">
    <property type="entry name" value="BNAC02G40300D PROTEIN"/>
    <property type="match status" value="1"/>
</dbReference>
<reference evidence="2 3" key="1">
    <citation type="journal article" date="2019" name="Genome Biol. Evol.">
        <title>Insights into the evolution of the New World diploid cottons (Gossypium, subgenus Houzingenia) based on genome sequencing.</title>
        <authorList>
            <person name="Grover C.E."/>
            <person name="Arick M.A. 2nd"/>
            <person name="Thrash A."/>
            <person name="Conover J.L."/>
            <person name="Sanders W.S."/>
            <person name="Peterson D.G."/>
            <person name="Frelichowski J.E."/>
            <person name="Scheffler J.A."/>
            <person name="Scheffler B.E."/>
            <person name="Wendel J.F."/>
        </authorList>
    </citation>
    <scope>NUCLEOTIDE SEQUENCE [LARGE SCALE GENOMIC DNA]</scope>
    <source>
        <strain evidence="2">0</strain>
        <tissue evidence="2">Leaf</tissue>
    </source>
</reference>
<protein>
    <recommendedName>
        <fullName evidence="1">RNase H type-1 domain-containing protein</fullName>
    </recommendedName>
</protein>
<dbReference type="InterPro" id="IPR044730">
    <property type="entry name" value="RNase_H-like_dom_plant"/>
</dbReference>
<dbReference type="InterPro" id="IPR002156">
    <property type="entry name" value="RNaseH_domain"/>
</dbReference>
<comment type="caution">
    <text evidence="2">The sequence shown here is derived from an EMBL/GenBank/DDBJ whole genome shotgun (WGS) entry which is preliminary data.</text>
</comment>
<evidence type="ECO:0000259" key="1">
    <source>
        <dbReference type="Pfam" id="PF13456"/>
    </source>
</evidence>
<dbReference type="InterPro" id="IPR052929">
    <property type="entry name" value="RNase_H-like_EbsB-rel"/>
</dbReference>
<dbReference type="Pfam" id="PF13456">
    <property type="entry name" value="RVT_3"/>
    <property type="match status" value="1"/>
</dbReference>
<feature type="non-terminal residue" evidence="2">
    <location>
        <position position="1"/>
    </location>
</feature>
<organism evidence="2 3">
    <name type="scientific">Gossypium harknessii</name>
    <dbReference type="NCBI Taxonomy" id="34285"/>
    <lineage>
        <taxon>Eukaryota</taxon>
        <taxon>Viridiplantae</taxon>
        <taxon>Streptophyta</taxon>
        <taxon>Embryophyta</taxon>
        <taxon>Tracheophyta</taxon>
        <taxon>Spermatophyta</taxon>
        <taxon>Magnoliopsida</taxon>
        <taxon>eudicotyledons</taxon>
        <taxon>Gunneridae</taxon>
        <taxon>Pentapetalae</taxon>
        <taxon>rosids</taxon>
        <taxon>malvids</taxon>
        <taxon>Malvales</taxon>
        <taxon>Malvaceae</taxon>
        <taxon>Malvoideae</taxon>
        <taxon>Gossypium</taxon>
    </lineage>
</organism>
<dbReference type="GO" id="GO:0004523">
    <property type="term" value="F:RNA-DNA hybrid ribonuclease activity"/>
    <property type="evidence" value="ECO:0007669"/>
    <property type="project" value="InterPro"/>
</dbReference>
<feature type="domain" description="RNase H type-1" evidence="1">
    <location>
        <begin position="1"/>
        <end position="110"/>
    </location>
</feature>
<dbReference type="CDD" id="cd06222">
    <property type="entry name" value="RNase_H_like"/>
    <property type="match status" value="1"/>
</dbReference>
<name>A0A7J9IB91_9ROSI</name>
<feature type="non-terminal residue" evidence="2">
    <location>
        <position position="136"/>
    </location>
</feature>
<dbReference type="GO" id="GO:0003676">
    <property type="term" value="F:nucleic acid binding"/>
    <property type="evidence" value="ECO:0007669"/>
    <property type="project" value="InterPro"/>
</dbReference>
<dbReference type="OrthoDB" id="999899at2759"/>
<dbReference type="AlphaFoldDB" id="A0A7J9IB91"/>
<dbReference type="Proteomes" id="UP000593560">
    <property type="component" value="Unassembled WGS sequence"/>
</dbReference>
<dbReference type="PANTHER" id="PTHR47074:SF61">
    <property type="entry name" value="RNASE H TYPE-1 DOMAIN-CONTAINING PROTEIN"/>
    <property type="match status" value="1"/>
</dbReference>
<gene>
    <name evidence="2" type="ORF">Gohar_003672</name>
</gene>